<dbReference type="PANTHER" id="PTHR15332">
    <property type="entry name" value="PROPROTEIN CONVERTASE SUBTILISIN_KEXIN TYPE 5-LIKE"/>
    <property type="match status" value="1"/>
</dbReference>
<dbReference type="SUPFAM" id="SSF57184">
    <property type="entry name" value="Growth factor receptor domain"/>
    <property type="match status" value="5"/>
</dbReference>
<feature type="domain" description="EGF-like" evidence="6">
    <location>
        <begin position="692"/>
        <end position="721"/>
    </location>
</feature>
<dbReference type="OrthoDB" id="300641at2759"/>
<feature type="transmembrane region" description="Helical" evidence="4">
    <location>
        <begin position="1634"/>
        <end position="1655"/>
    </location>
</feature>
<keyword evidence="4" id="KW-1133">Transmembrane helix</keyword>
<evidence type="ECO:0000256" key="2">
    <source>
        <dbReference type="ARBA" id="ARBA00022737"/>
    </source>
</evidence>
<evidence type="ECO:0000313" key="8">
    <source>
        <dbReference type="Proteomes" id="UP000000600"/>
    </source>
</evidence>
<dbReference type="InParanoid" id="A0BVH7"/>
<dbReference type="EMBL" id="CT868019">
    <property type="protein sequence ID" value="CAK62544.1"/>
    <property type="molecule type" value="Genomic_DNA"/>
</dbReference>
<feature type="domain" description="EGF-like" evidence="6">
    <location>
        <begin position="191"/>
        <end position="219"/>
    </location>
</feature>
<feature type="transmembrane region" description="Helical" evidence="4">
    <location>
        <begin position="1489"/>
        <end position="1514"/>
    </location>
</feature>
<evidence type="ECO:0000256" key="5">
    <source>
        <dbReference type="SAM" id="SignalP"/>
    </source>
</evidence>
<keyword evidence="2" id="KW-0677">Repeat</keyword>
<dbReference type="SMART" id="SM00261">
    <property type="entry name" value="FU"/>
    <property type="match status" value="9"/>
</dbReference>
<evidence type="ECO:0000313" key="7">
    <source>
        <dbReference type="EMBL" id="CAK62544.1"/>
    </source>
</evidence>
<feature type="domain" description="EGF-like" evidence="6">
    <location>
        <begin position="651"/>
        <end position="691"/>
    </location>
</feature>
<dbReference type="GeneID" id="5015726"/>
<dbReference type="InterPro" id="IPR011936">
    <property type="entry name" value="Myxo_disulph_rpt"/>
</dbReference>
<dbReference type="InterPro" id="IPR000742">
    <property type="entry name" value="EGF"/>
</dbReference>
<dbReference type="CDD" id="cd00064">
    <property type="entry name" value="FU"/>
    <property type="match status" value="1"/>
</dbReference>
<keyword evidence="4" id="KW-0812">Transmembrane</keyword>
<name>A0BVH7_PARTE</name>
<feature type="transmembrane region" description="Helical" evidence="4">
    <location>
        <begin position="1572"/>
        <end position="1589"/>
    </location>
</feature>
<feature type="domain" description="EGF-like" evidence="6">
    <location>
        <begin position="944"/>
        <end position="991"/>
    </location>
</feature>
<dbReference type="RefSeq" id="XP_001429942.1">
    <property type="nucleotide sequence ID" value="XM_001429905.1"/>
</dbReference>
<reference evidence="7 8" key="1">
    <citation type="journal article" date="2006" name="Nature">
        <title>Global trends of whole-genome duplications revealed by the ciliate Paramecium tetraurelia.</title>
        <authorList>
            <consortium name="Genoscope"/>
            <person name="Aury J.-M."/>
            <person name="Jaillon O."/>
            <person name="Duret L."/>
            <person name="Noel B."/>
            <person name="Jubin C."/>
            <person name="Porcel B.M."/>
            <person name="Segurens B."/>
            <person name="Daubin V."/>
            <person name="Anthouard V."/>
            <person name="Aiach N."/>
            <person name="Arnaiz O."/>
            <person name="Billaut A."/>
            <person name="Beisson J."/>
            <person name="Blanc I."/>
            <person name="Bouhouche K."/>
            <person name="Camara F."/>
            <person name="Duharcourt S."/>
            <person name="Guigo R."/>
            <person name="Gogendeau D."/>
            <person name="Katinka M."/>
            <person name="Keller A.-M."/>
            <person name="Kissmehl R."/>
            <person name="Klotz C."/>
            <person name="Koll F."/>
            <person name="Le Moue A."/>
            <person name="Lepere C."/>
            <person name="Malinsky S."/>
            <person name="Nowacki M."/>
            <person name="Nowak J.K."/>
            <person name="Plattner H."/>
            <person name="Poulain J."/>
            <person name="Ruiz F."/>
            <person name="Serrano V."/>
            <person name="Zagulski M."/>
            <person name="Dessen P."/>
            <person name="Betermier M."/>
            <person name="Weissenbach J."/>
            <person name="Scarpelli C."/>
            <person name="Schachter V."/>
            <person name="Sperling L."/>
            <person name="Meyer E."/>
            <person name="Cohen J."/>
            <person name="Wincker P."/>
        </authorList>
    </citation>
    <scope>NUCLEOTIDE SEQUENCE [LARGE SCALE GENOMIC DNA]</scope>
    <source>
        <strain evidence="7 8">Stock d4-2</strain>
    </source>
</reference>
<feature type="transmembrane region" description="Helical" evidence="4">
    <location>
        <begin position="1601"/>
        <end position="1622"/>
    </location>
</feature>
<dbReference type="PANTHER" id="PTHR15332:SF175">
    <property type="entry name" value="PROPROTEIN CONVERTASE SUBTILISIN_KEXIN TYPE 5-LIKE"/>
    <property type="match status" value="1"/>
</dbReference>
<keyword evidence="4" id="KW-0472">Membrane</keyword>
<dbReference type="Gene3D" id="2.10.220.10">
    <property type="entry name" value="Hormone Receptor, Insulin-like Growth Factor Receptor 1, Chain A, domain 2"/>
    <property type="match status" value="2"/>
</dbReference>
<keyword evidence="3" id="KW-1015">Disulfide bond</keyword>
<dbReference type="SMART" id="SM00181">
    <property type="entry name" value="EGF"/>
    <property type="match status" value="5"/>
</dbReference>
<dbReference type="KEGG" id="ptm:GSPATT00005790001"/>
<dbReference type="InterPro" id="IPR009030">
    <property type="entry name" value="Growth_fac_rcpt_cys_sf"/>
</dbReference>
<keyword evidence="1 5" id="KW-0732">Signal</keyword>
<dbReference type="HOGENOM" id="CLU_241626_0_0_1"/>
<evidence type="ECO:0000256" key="1">
    <source>
        <dbReference type="ARBA" id="ARBA00022729"/>
    </source>
</evidence>
<feature type="transmembrane region" description="Helical" evidence="4">
    <location>
        <begin position="1294"/>
        <end position="1319"/>
    </location>
</feature>
<dbReference type="NCBIfam" id="TIGR02232">
    <property type="entry name" value="myxo_disulf_rpt"/>
    <property type="match status" value="2"/>
</dbReference>
<sequence length="1739" mass="198602">MKWMQLFVLRMLMQIVHCGKILNIHQGWELFKSELIDSSTFSLWKNSNNSPGQNLVQYCDLQPSLNSKLLQGDALLSRNIIMPTSRSFSKIRISFDLYYINIWSSVESITVYANSLLVHYDKPRTLINQDYPLRFCVSRPFGKSYAEQFSRIDQEISFNDPNLTIEIAHDRASIGTTSEYGIGNFILQVYFCDDRCEECDQNECVLCKTGFQLIRNQCICNPILQFSYFNPDLTCVDECPLNYASDKNRICQPSIVSALYSDLQEDTFNSYKFKFVADKYYSVNQLKINNVGSKSIAGMFSNTDSIIYDDVNLQPAFKYMIKFHLYITGKISKIYPDSIQILFNQFVVAQLPDFNQVQLISPIAESTTVGQAQSCSISTYNHCAQYEITLQVELNELVTEIMFKSKYQLNTPSRTWGIRDFQISKYELISNAIQCSNNCYTCDQSKLNVCLSCSGTLKLFNGNCVSQCPNYTVTIGNSCDDSTLTSLNEKYLLNMYHDMNYYHQDTVICILTLDKCTLVPYSEIKTSYFMNRIILGGYGMWENQQINLRIFHDKLIYKVKVYFNLVFIDSTNNQILFRTSVNNELPQYSMFGSSISVGNQVGQSKGEVVQSVSYVKGFDSTKELRLQLQCIQGIDTDAYCGIYDFRIIVSTCQDNCIKCDEHGNCINEIDTVSQDIDGCKTGYYLEKDTCLQCVSGCTQCTSINKCQACKAGYELKYNTCFCSLLKERIEYCEQTNCFHNCKTCIDTRESYGIWNQNHPKSCLSCDETKNLWLNVNQCSCLDGYYMEGFSCYLCLPTCLKCYQQARVCTACHPGQNRVLDKEQCRCQIGYFQEDNDLVCAKCSDLCQNCNFTKDQCNACYSSQNRRLNADQCICMDGFYESGDLVCKKCPSKCKTCLNESTCLTCNETQFRILSIDNVSCTCQSGYFDQSSDTTCGKCHSSCLECKQNNNFESCTRCPTTREPKYHSNSNVNLFECKCRRGYYEINQQQCSSCADYLNPPINHYCYSNCGDGILQWNEDCDDGNNIGRDNCYKCLHGNSFCFDYTCTGCLAGQCTGCIDGFYLTQEFICLPCNSSCKTCVQRADNCTNCIIYKEDQSGCVMCDQNLGLYIVDSECVPICGDAIKVEQEECDDGNLTSGDGCDQTCKIEPGFECGSHCEKAIYPNILFEVNTSDKKFDKQRLVRIKTDSLVSITGSIGSIFAFKINNCDDYDLTLVDLTQYSDKFTQVFLELTITFKQSVPDPELVCQIINQNAVLNQDGNTFGEKNYMIKLKEFEEPSLLTEQATDGLMKLSKYVLYLLLGFAILAFLLGGLNIFWNLLDALQLVSYLQFFNVSYPYNVHNYFTIFGFAQFDFIKNYLDLETFISQYVNTPDADPKFRDQGYSTVFYVNIIPVLTVFVTTLLTYIACTALLSTLTKFSHSFIYVPLNSQEQSICTFFIYRITRAIQIQLLRFNKAFSSGLIRTFMAVAFDYNLAFFLQLKDFILSDPILFTSFLFCLLAFAVEVKFISMAINFMSKPAFVFKQKLSLDNFGAIYEGIKLEQNPFTYYFNIVLLIKKMLFMLCLVMFYSSPCLQVGFVSLLNIAMALYLIKVQPLEDKDEQYKQVGSEILIWLAEMLILGYAINEQSNSLSVDSQLTIGWFVIALTSCLIIFQLFIDVKQHVGFLINEYAIVKKFFYKLKKMFSGRQPEQEEENIFLKGKRRLGIENLTSQTNIMTNKLRNPSNFKQGRMVTFTISSSSS</sequence>
<protein>
    <recommendedName>
        <fullName evidence="6">EGF-like domain-containing protein</fullName>
    </recommendedName>
</protein>
<dbReference type="Proteomes" id="UP000000600">
    <property type="component" value="Unassembled WGS sequence"/>
</dbReference>
<organism evidence="7 8">
    <name type="scientific">Paramecium tetraurelia</name>
    <dbReference type="NCBI Taxonomy" id="5888"/>
    <lineage>
        <taxon>Eukaryota</taxon>
        <taxon>Sar</taxon>
        <taxon>Alveolata</taxon>
        <taxon>Ciliophora</taxon>
        <taxon>Intramacronucleata</taxon>
        <taxon>Oligohymenophorea</taxon>
        <taxon>Peniculida</taxon>
        <taxon>Parameciidae</taxon>
        <taxon>Paramecium</taxon>
    </lineage>
</organism>
<dbReference type="Pfam" id="PF13948">
    <property type="entry name" value="DUF4215"/>
    <property type="match status" value="2"/>
</dbReference>
<feature type="chain" id="PRO_5002622997" description="EGF-like domain-containing protein" evidence="5">
    <location>
        <begin position="19"/>
        <end position="1739"/>
    </location>
</feature>
<accession>A0BVH7</accession>
<dbReference type="InterPro" id="IPR006212">
    <property type="entry name" value="Furin_repeat"/>
</dbReference>
<evidence type="ECO:0000256" key="4">
    <source>
        <dbReference type="SAM" id="Phobius"/>
    </source>
</evidence>
<feature type="transmembrane region" description="Helical" evidence="4">
    <location>
        <begin position="1386"/>
        <end position="1414"/>
    </location>
</feature>
<feature type="domain" description="EGF-like" evidence="6">
    <location>
        <begin position="895"/>
        <end position="936"/>
    </location>
</feature>
<dbReference type="eggNOG" id="KOG3525">
    <property type="taxonomic scope" value="Eukaryota"/>
</dbReference>
<evidence type="ECO:0000259" key="6">
    <source>
        <dbReference type="SMART" id="SM00181"/>
    </source>
</evidence>
<dbReference type="STRING" id="5888.A0BVH7"/>
<feature type="transmembrane region" description="Helical" evidence="4">
    <location>
        <begin position="1546"/>
        <end position="1566"/>
    </location>
</feature>
<keyword evidence="8" id="KW-1185">Reference proteome</keyword>
<dbReference type="OMA" id="DDRCEEC"/>
<gene>
    <name evidence="7" type="ORF">GSPATT00005790001</name>
</gene>
<feature type="signal peptide" evidence="5">
    <location>
        <begin position="1"/>
        <end position="18"/>
    </location>
</feature>
<evidence type="ECO:0000256" key="3">
    <source>
        <dbReference type="ARBA" id="ARBA00023157"/>
    </source>
</evidence>
<proteinExistence type="predicted"/>